<feature type="chain" id="PRO_5044618580" evidence="6">
    <location>
        <begin position="24"/>
        <end position="550"/>
    </location>
</feature>
<evidence type="ECO:0000313" key="12">
    <source>
        <dbReference type="Proteomes" id="UP001055105"/>
    </source>
</evidence>
<evidence type="ECO:0000259" key="7">
    <source>
        <dbReference type="Pfam" id="PF07980"/>
    </source>
</evidence>
<organism evidence="9 12">
    <name type="scientific">Alistipes finegoldii</name>
    <dbReference type="NCBI Taxonomy" id="214856"/>
    <lineage>
        <taxon>Bacteria</taxon>
        <taxon>Pseudomonadati</taxon>
        <taxon>Bacteroidota</taxon>
        <taxon>Bacteroidia</taxon>
        <taxon>Bacteroidales</taxon>
        <taxon>Rikenellaceae</taxon>
        <taxon>Alistipes</taxon>
    </lineage>
</organism>
<comment type="similarity">
    <text evidence="2">Belongs to the SusD family.</text>
</comment>
<evidence type="ECO:0000256" key="3">
    <source>
        <dbReference type="ARBA" id="ARBA00022729"/>
    </source>
</evidence>
<evidence type="ECO:0000313" key="10">
    <source>
        <dbReference type="EMBL" id="KAA3160017.1"/>
    </source>
</evidence>
<dbReference type="InterPro" id="IPR011990">
    <property type="entry name" value="TPR-like_helical_dom_sf"/>
</dbReference>
<dbReference type="EMBL" id="BQOL01000001">
    <property type="protein sequence ID" value="GKI18371.1"/>
    <property type="molecule type" value="Genomic_DNA"/>
</dbReference>
<keyword evidence="4" id="KW-0472">Membrane</keyword>
<evidence type="ECO:0000313" key="9">
    <source>
        <dbReference type="EMBL" id="GKI18371.1"/>
    </source>
</evidence>
<dbReference type="Gene3D" id="1.25.40.390">
    <property type="match status" value="1"/>
</dbReference>
<evidence type="ECO:0000256" key="6">
    <source>
        <dbReference type="SAM" id="SignalP"/>
    </source>
</evidence>
<dbReference type="GO" id="GO:0009279">
    <property type="term" value="C:cell outer membrane"/>
    <property type="evidence" value="ECO:0007669"/>
    <property type="project" value="UniProtKB-SubCell"/>
</dbReference>
<evidence type="ECO:0000256" key="2">
    <source>
        <dbReference type="ARBA" id="ARBA00006275"/>
    </source>
</evidence>
<proteinExistence type="inferred from homology"/>
<keyword evidence="3 6" id="KW-0732">Signal</keyword>
<reference evidence="10 11" key="1">
    <citation type="journal article" date="2019" name="Nat. Med.">
        <title>A library of human gut bacterial isolates paired with longitudinal multiomics data enables mechanistic microbiome research.</title>
        <authorList>
            <person name="Poyet M."/>
            <person name="Groussin M."/>
            <person name="Gibbons S.M."/>
            <person name="Avila-Pacheco J."/>
            <person name="Jiang X."/>
            <person name="Kearney S.M."/>
            <person name="Perrotta A.R."/>
            <person name="Berdy B."/>
            <person name="Zhao S."/>
            <person name="Lieberman T.D."/>
            <person name="Swanson P.K."/>
            <person name="Smith M."/>
            <person name="Roesemann S."/>
            <person name="Alexander J.E."/>
            <person name="Rich S.A."/>
            <person name="Livny J."/>
            <person name="Vlamakis H."/>
            <person name="Clish C."/>
            <person name="Bullock K."/>
            <person name="Deik A."/>
            <person name="Scott J."/>
            <person name="Pierce K.A."/>
            <person name="Xavier R.J."/>
            <person name="Alm E.J."/>
        </authorList>
    </citation>
    <scope>NUCLEOTIDE SEQUENCE [LARGE SCALE GENOMIC DNA]</scope>
    <source>
        <strain evidence="10 11">BIOML-A1</strain>
    </source>
</reference>
<dbReference type="Pfam" id="PF07980">
    <property type="entry name" value="SusD_RagB"/>
    <property type="match status" value="1"/>
</dbReference>
<feature type="signal peptide" evidence="6">
    <location>
        <begin position="1"/>
        <end position="23"/>
    </location>
</feature>
<dbReference type="RefSeq" id="WP_009597876.1">
    <property type="nucleotide sequence ID" value="NZ_AP025581.1"/>
</dbReference>
<comment type="subcellular location">
    <subcellularLocation>
        <location evidence="1">Cell outer membrane</location>
    </subcellularLocation>
</comment>
<comment type="caution">
    <text evidence="9">The sequence shown here is derived from an EMBL/GenBank/DDBJ whole genome shotgun (WGS) entry which is preliminary data.</text>
</comment>
<evidence type="ECO:0000313" key="11">
    <source>
        <dbReference type="Proteomes" id="UP000324870"/>
    </source>
</evidence>
<dbReference type="SUPFAM" id="SSF48452">
    <property type="entry name" value="TPR-like"/>
    <property type="match status" value="1"/>
</dbReference>
<keyword evidence="11" id="KW-1185">Reference proteome</keyword>
<dbReference type="Proteomes" id="UP000324870">
    <property type="component" value="Unassembled WGS sequence"/>
</dbReference>
<protein>
    <submittedName>
        <fullName evidence="10">RagB/SusD family nutrient uptake outer membrane protein</fullName>
    </submittedName>
</protein>
<dbReference type="PROSITE" id="PS51257">
    <property type="entry name" value="PROKAR_LIPOPROTEIN"/>
    <property type="match status" value="1"/>
</dbReference>
<feature type="domain" description="SusD-like N-terminal" evidence="8">
    <location>
        <begin position="41"/>
        <end position="220"/>
    </location>
</feature>
<accession>A0A5B5VRI8</accession>
<dbReference type="InterPro" id="IPR012944">
    <property type="entry name" value="SusD_RagB_dom"/>
</dbReference>
<sequence>MKTTILKYITVTFAAGAMLLAGCNDLDQEPTNKFTDKAFWTSPERANMVLNMAYNQMFGHDKIWQDEALSDNLYEQRGNPDTRTIRMGQATPNTGLFRSEWKWVFEGVKTCNVFMNFVDEVPGMDPERLAGMKAQIRFIRAFLYFRLANFYGDIPFFLQDISLEESRRVSRTPYPEVMSALHRELDEIVGDLPTRDELKADDNGRITKAAAMVLKARMYMYENVQRTGNSVSDNMRKAADICDKLIHEQGTYGTYSLLTQGSGDGIPAYEYLFTSAAEYNSEVILDYAAVELNKQWSTLYSMVPLTMGANLCQKAPTRALVDSYLNADGSVPADKTVYANRDPRLTATVVYNGYVWKDRNDKGEYVTKGTINVTSGNDKAGTDNGSPTGFYTRKYFDTTHGKNLEMWTNIIMMRYADVLLMYAEAKAYLNEMDAAVWNETIKPIRQRAGLSGTDFPSSGDYTQIVRDERRVELALEGLRYFDLIRWINYKDSKSQGVIDLLNGAVYGAKELNGGRQIDEFKFNSSRDILWSLPLSETQLVPTLLPNNSGY</sequence>
<evidence type="ECO:0000256" key="5">
    <source>
        <dbReference type="ARBA" id="ARBA00023237"/>
    </source>
</evidence>
<evidence type="ECO:0000256" key="1">
    <source>
        <dbReference type="ARBA" id="ARBA00004442"/>
    </source>
</evidence>
<reference evidence="9" key="2">
    <citation type="submission" date="2022-01" db="EMBL/GenBank/DDBJ databases">
        <title>Novel bile acid biosynthetic pathways are enriched in the microbiome of centenarians.</title>
        <authorList>
            <person name="Sato Y."/>
            <person name="Atarashi K."/>
            <person name="Plichta R.D."/>
            <person name="Arai Y."/>
            <person name="Sasajima S."/>
            <person name="Kearney M.S."/>
            <person name="Suda W."/>
            <person name="Takeshita K."/>
            <person name="Sasaki T."/>
            <person name="Okamoto S."/>
            <person name="Skelly N.A."/>
            <person name="Okamura Y."/>
            <person name="Vlamakis H."/>
            <person name="Li Y."/>
            <person name="Tanoue T."/>
            <person name="Takei H."/>
            <person name="Nittono H."/>
            <person name="Narushima S."/>
            <person name="Irie J."/>
            <person name="Itoh H."/>
            <person name="Moriya K."/>
            <person name="Sugiura Y."/>
            <person name="Suematsu M."/>
            <person name="Moritoki N."/>
            <person name="Shibata S."/>
            <person name="Littman R.D."/>
            <person name="Fischbach A.M."/>
            <person name="Uwamino Y."/>
            <person name="Inoue T."/>
            <person name="Honda A."/>
            <person name="Hattori M."/>
            <person name="Murai T."/>
            <person name="Xavier J.R."/>
            <person name="Hirose N."/>
            <person name="Honda K."/>
        </authorList>
    </citation>
    <scope>NUCLEOTIDE SEQUENCE</scope>
    <source>
        <strain evidence="9">CE91-St16</strain>
    </source>
</reference>
<gene>
    <name evidence="9" type="ORF">CE91St16_12790</name>
    <name evidence="10" type="ORF">F2A26_04255</name>
</gene>
<dbReference type="AlphaFoldDB" id="A0A5B5VRI8"/>
<dbReference type="InterPro" id="IPR033985">
    <property type="entry name" value="SusD-like_N"/>
</dbReference>
<dbReference type="Proteomes" id="UP001055105">
    <property type="component" value="Unassembled WGS sequence"/>
</dbReference>
<evidence type="ECO:0000256" key="4">
    <source>
        <dbReference type="ARBA" id="ARBA00023136"/>
    </source>
</evidence>
<dbReference type="Pfam" id="PF14322">
    <property type="entry name" value="SusD-like_3"/>
    <property type="match status" value="1"/>
</dbReference>
<dbReference type="GeneID" id="79836628"/>
<dbReference type="EMBL" id="VVND01000004">
    <property type="protein sequence ID" value="KAA3160017.1"/>
    <property type="molecule type" value="Genomic_DNA"/>
</dbReference>
<feature type="domain" description="RagB/SusD" evidence="7">
    <location>
        <begin position="295"/>
        <end position="550"/>
    </location>
</feature>
<keyword evidence="5" id="KW-0998">Cell outer membrane</keyword>
<evidence type="ECO:0000259" key="8">
    <source>
        <dbReference type="Pfam" id="PF14322"/>
    </source>
</evidence>
<name>A0A5B5VRI8_9BACT</name>